<dbReference type="STRING" id="879243.Poras_0073"/>
<dbReference type="KEGG" id="pah:Poras_0073"/>
<sequence>MNYILCPHCTNKISEETILANADCRGKVAMLCPACSESLRFRLRGATLEHLNARYADLSPEGEPVRAYLQLIANDFAYAALLPLYEGCNTIGSYNGRGTSVTTPIHSSDPSLGRNHCQITIEPDGQAIIQDLDSMTGTFVAGVEYLPDTFCELHSGDVITLGATSLIYVTRSDYEATNP</sequence>
<accession>F4KL53</accession>
<dbReference type="EMBL" id="CP002689">
    <property type="protein sequence ID" value="AEE12027.1"/>
    <property type="molecule type" value="Genomic_DNA"/>
</dbReference>
<evidence type="ECO:0000313" key="2">
    <source>
        <dbReference type="EMBL" id="AEE12027.1"/>
    </source>
</evidence>
<dbReference type="SUPFAM" id="SSF49879">
    <property type="entry name" value="SMAD/FHA domain"/>
    <property type="match status" value="1"/>
</dbReference>
<dbReference type="InterPro" id="IPR000253">
    <property type="entry name" value="FHA_dom"/>
</dbReference>
<name>F4KL53_PORAD</name>
<feature type="domain" description="FHA" evidence="1">
    <location>
        <begin position="93"/>
        <end position="145"/>
    </location>
</feature>
<dbReference type="InterPro" id="IPR008984">
    <property type="entry name" value="SMAD_FHA_dom_sf"/>
</dbReference>
<protein>
    <submittedName>
        <fullName evidence="2">Forkhead-associated protein</fullName>
    </submittedName>
</protein>
<dbReference type="OrthoDB" id="949044at2"/>
<dbReference type="RefSeq" id="WP_004331798.1">
    <property type="nucleotide sequence ID" value="NC_015501.1"/>
</dbReference>
<dbReference type="eggNOG" id="COG1716">
    <property type="taxonomic scope" value="Bacteria"/>
</dbReference>
<evidence type="ECO:0000259" key="1">
    <source>
        <dbReference type="PROSITE" id="PS50006"/>
    </source>
</evidence>
<dbReference type="CDD" id="cd00060">
    <property type="entry name" value="FHA"/>
    <property type="match status" value="1"/>
</dbReference>
<dbReference type="Gene3D" id="2.60.200.20">
    <property type="match status" value="1"/>
</dbReference>
<organism evidence="2 3">
    <name type="scientific">Porphyromonas asaccharolytica (strain ATCC 25260 / DSM 20707 / BCRC 10618 / CCUG 7834 / JCM 6326 / LMG 13178 / VPI 4198 / B440)</name>
    <name type="common">Bacteroides asaccharolyticus</name>
    <dbReference type="NCBI Taxonomy" id="879243"/>
    <lineage>
        <taxon>Bacteria</taxon>
        <taxon>Pseudomonadati</taxon>
        <taxon>Bacteroidota</taxon>
        <taxon>Bacteroidia</taxon>
        <taxon>Bacteroidales</taxon>
        <taxon>Porphyromonadaceae</taxon>
        <taxon>Porphyromonas</taxon>
    </lineage>
</organism>
<dbReference type="PROSITE" id="PS50006">
    <property type="entry name" value="FHA_DOMAIN"/>
    <property type="match status" value="1"/>
</dbReference>
<reference evidence="3" key="1">
    <citation type="submission" date="2011-04" db="EMBL/GenBank/DDBJ databases">
        <title>The complete genome of Porphyromonas asaccharolytica DSM 20707.</title>
        <authorList>
            <person name="Lucas S."/>
            <person name="Han J."/>
            <person name="Lapidus A."/>
            <person name="Bruce D."/>
            <person name="Goodwin L."/>
            <person name="Pitluck S."/>
            <person name="Peters L."/>
            <person name="Kyrpides N."/>
            <person name="Mavromatis K."/>
            <person name="Ivanova N."/>
            <person name="Ovchinnikova G."/>
            <person name="Pagani I."/>
            <person name="Lu M."/>
            <person name="Detter J.C."/>
            <person name="Tapia R."/>
            <person name="Han C."/>
            <person name="Land M."/>
            <person name="Hauser L."/>
            <person name="Markowitz V."/>
            <person name="Cheng J.-F."/>
            <person name="Hugenholtz P."/>
            <person name="Woyke T."/>
            <person name="Wu D."/>
            <person name="Gronow S."/>
            <person name="Wellnitz S."/>
            <person name="Brambilla E."/>
            <person name="Klenk H.-P."/>
            <person name="Eisen J.A."/>
        </authorList>
    </citation>
    <scope>NUCLEOTIDE SEQUENCE [LARGE SCALE GENOMIC DNA]</scope>
    <source>
        <strain evidence="3">ATCC 25260 / DSM 20707 / VPI 4198</strain>
    </source>
</reference>
<evidence type="ECO:0000313" key="3">
    <source>
        <dbReference type="Proteomes" id="UP000006545"/>
    </source>
</evidence>
<proteinExistence type="predicted"/>
<dbReference type="Pfam" id="PF00498">
    <property type="entry name" value="FHA"/>
    <property type="match status" value="1"/>
</dbReference>
<dbReference type="AlphaFoldDB" id="F4KL53"/>
<keyword evidence="3" id="KW-1185">Reference proteome</keyword>
<dbReference type="HOGENOM" id="CLU_129834_0_0_10"/>
<dbReference type="Proteomes" id="UP000006545">
    <property type="component" value="Chromosome"/>
</dbReference>
<gene>
    <name evidence="2" type="ordered locus">Poras_0073</name>
</gene>